<organism evidence="1 2">
    <name type="scientific">Lentithecium fluviatile CBS 122367</name>
    <dbReference type="NCBI Taxonomy" id="1168545"/>
    <lineage>
        <taxon>Eukaryota</taxon>
        <taxon>Fungi</taxon>
        <taxon>Dikarya</taxon>
        <taxon>Ascomycota</taxon>
        <taxon>Pezizomycotina</taxon>
        <taxon>Dothideomycetes</taxon>
        <taxon>Pleosporomycetidae</taxon>
        <taxon>Pleosporales</taxon>
        <taxon>Massarineae</taxon>
        <taxon>Lentitheciaceae</taxon>
        <taxon>Lentithecium</taxon>
    </lineage>
</organism>
<dbReference type="Proteomes" id="UP000799291">
    <property type="component" value="Unassembled WGS sequence"/>
</dbReference>
<protein>
    <submittedName>
        <fullName evidence="1">Uncharacterized protein</fullName>
    </submittedName>
</protein>
<gene>
    <name evidence="1" type="ORF">K458DRAFT_342944</name>
</gene>
<evidence type="ECO:0000313" key="2">
    <source>
        <dbReference type="Proteomes" id="UP000799291"/>
    </source>
</evidence>
<dbReference type="AlphaFoldDB" id="A0A6G1IUK4"/>
<dbReference type="EMBL" id="MU005589">
    <property type="protein sequence ID" value="KAF2681924.1"/>
    <property type="molecule type" value="Genomic_DNA"/>
</dbReference>
<evidence type="ECO:0000313" key="1">
    <source>
        <dbReference type="EMBL" id="KAF2681924.1"/>
    </source>
</evidence>
<sequence length="250" mass="28295">MWDFHEHPEMCSVYMETTDGAKCWAVVECNDGRKEYNNDHASWNVCYQGGRQYFHDDRIGDFSITFTEKDREGEGLTTPILQVKNIGDWKEIPVAPLAHQKWTADDCKAHMGTECDNGPFMCHFTEYDYSKGRTRKYECGVPKIGLGGGEWNSQAPTNERGYAPGWCGVHVKHYQKPDPSKDQYALEVSINDANEGKLPWTLIVNTGAVDADPVQFAYGGQTWDSNDKNRCSVGAYDNNERQMDCGFTCD</sequence>
<accession>A0A6G1IUK4</accession>
<name>A0A6G1IUK4_9PLEO</name>
<keyword evidence="2" id="KW-1185">Reference proteome</keyword>
<dbReference type="OrthoDB" id="2119228at2759"/>
<proteinExistence type="predicted"/>
<reference evidence="1" key="1">
    <citation type="journal article" date="2020" name="Stud. Mycol.">
        <title>101 Dothideomycetes genomes: a test case for predicting lifestyles and emergence of pathogens.</title>
        <authorList>
            <person name="Haridas S."/>
            <person name="Albert R."/>
            <person name="Binder M."/>
            <person name="Bloem J."/>
            <person name="Labutti K."/>
            <person name="Salamov A."/>
            <person name="Andreopoulos B."/>
            <person name="Baker S."/>
            <person name="Barry K."/>
            <person name="Bills G."/>
            <person name="Bluhm B."/>
            <person name="Cannon C."/>
            <person name="Castanera R."/>
            <person name="Culley D."/>
            <person name="Daum C."/>
            <person name="Ezra D."/>
            <person name="Gonzalez J."/>
            <person name="Henrissat B."/>
            <person name="Kuo A."/>
            <person name="Liang C."/>
            <person name="Lipzen A."/>
            <person name="Lutzoni F."/>
            <person name="Magnuson J."/>
            <person name="Mondo S."/>
            <person name="Nolan M."/>
            <person name="Ohm R."/>
            <person name="Pangilinan J."/>
            <person name="Park H.-J."/>
            <person name="Ramirez L."/>
            <person name="Alfaro M."/>
            <person name="Sun H."/>
            <person name="Tritt A."/>
            <person name="Yoshinaga Y."/>
            <person name="Zwiers L.-H."/>
            <person name="Turgeon B."/>
            <person name="Goodwin S."/>
            <person name="Spatafora J."/>
            <person name="Crous P."/>
            <person name="Grigoriev I."/>
        </authorList>
    </citation>
    <scope>NUCLEOTIDE SEQUENCE</scope>
    <source>
        <strain evidence="1">CBS 122367</strain>
    </source>
</reference>